<accession>A0ABS9UBM5</accession>
<dbReference type="EMBL" id="JAKZFC010000002">
    <property type="protein sequence ID" value="MCH7321752.1"/>
    <property type="molecule type" value="Genomic_DNA"/>
</dbReference>
<organism evidence="1 2">
    <name type="scientific">Solibacillus palustris</name>
    <dbReference type="NCBI Taxonomy" id="2908203"/>
    <lineage>
        <taxon>Bacteria</taxon>
        <taxon>Bacillati</taxon>
        <taxon>Bacillota</taxon>
        <taxon>Bacilli</taxon>
        <taxon>Bacillales</taxon>
        <taxon>Caryophanaceae</taxon>
        <taxon>Solibacillus</taxon>
    </lineage>
</organism>
<gene>
    <name evidence="1" type="ORF">LZ480_07580</name>
</gene>
<comment type="caution">
    <text evidence="1">The sequence shown here is derived from an EMBL/GenBank/DDBJ whole genome shotgun (WGS) entry which is preliminary data.</text>
</comment>
<dbReference type="RefSeq" id="WP_241368807.1">
    <property type="nucleotide sequence ID" value="NZ_JAKZFC010000002.1"/>
</dbReference>
<reference evidence="1 2" key="1">
    <citation type="submission" date="2022-03" db="EMBL/GenBank/DDBJ databases">
        <authorList>
            <person name="Jo J.-H."/>
            <person name="Im W.-T."/>
        </authorList>
    </citation>
    <scope>NUCLEOTIDE SEQUENCE [LARGE SCALE GENOMIC DNA]</scope>
    <source>
        <strain evidence="1 2">MA9</strain>
    </source>
</reference>
<dbReference type="Proteomes" id="UP001316087">
    <property type="component" value="Unassembled WGS sequence"/>
</dbReference>
<name>A0ABS9UBM5_9BACL</name>
<sequence>MNVLQEQELFELEQNGEESRVYVITDLNGLNWAFRKMSAIHAKVNDVKALAQAERERIDKYELSELAKYENDLAYFTQKITEYHATVLADDPKAKSIKTPYGVAKSTSSKAAPEKADEQALIQYAKSNEIDVVEVKTTESLKWAELKKTLSVVESDGELVVVDSDGQRVPGVTVKPPSVSFKVEVSD</sequence>
<keyword evidence="2" id="KW-1185">Reference proteome</keyword>
<evidence type="ECO:0000313" key="2">
    <source>
        <dbReference type="Proteomes" id="UP001316087"/>
    </source>
</evidence>
<dbReference type="InterPro" id="IPR009951">
    <property type="entry name" value="Host-nuc_inhib_Gam"/>
</dbReference>
<dbReference type="Pfam" id="PF07352">
    <property type="entry name" value="Phage_Mu_Gam"/>
    <property type="match status" value="1"/>
</dbReference>
<proteinExistence type="predicted"/>
<evidence type="ECO:0000313" key="1">
    <source>
        <dbReference type="EMBL" id="MCH7321752.1"/>
    </source>
</evidence>
<dbReference type="SUPFAM" id="SSF161266">
    <property type="entry name" value="Gam-like"/>
    <property type="match status" value="1"/>
</dbReference>
<protein>
    <submittedName>
        <fullName evidence="1">Host-nuclease inhibitor Gam family protein</fullName>
    </submittedName>
</protein>